<feature type="region of interest" description="Disordered" evidence="1">
    <location>
        <begin position="23"/>
        <end position="42"/>
    </location>
</feature>
<evidence type="ECO:0000256" key="1">
    <source>
        <dbReference type="SAM" id="MobiDB-lite"/>
    </source>
</evidence>
<proteinExistence type="predicted"/>
<protein>
    <submittedName>
        <fullName evidence="2">Uncharacterized protein</fullName>
    </submittedName>
</protein>
<keyword evidence="3" id="KW-1185">Reference proteome</keyword>
<dbReference type="EMBL" id="JAIZPD010000004">
    <property type="protein sequence ID" value="KAH0964745.1"/>
    <property type="molecule type" value="Genomic_DNA"/>
</dbReference>
<comment type="caution">
    <text evidence="2">The sequence shown here is derived from an EMBL/GenBank/DDBJ whole genome shotgun (WGS) entry which is preliminary data.</text>
</comment>
<gene>
    <name evidence="2" type="ORF">HRG_05173</name>
</gene>
<dbReference type="Proteomes" id="UP000824596">
    <property type="component" value="Unassembled WGS sequence"/>
</dbReference>
<accession>A0A9P8SKH1</accession>
<dbReference type="GeneID" id="68354302"/>
<organism evidence="2 3">
    <name type="scientific">Hirsutella rhossiliensis</name>
    <dbReference type="NCBI Taxonomy" id="111463"/>
    <lineage>
        <taxon>Eukaryota</taxon>
        <taxon>Fungi</taxon>
        <taxon>Dikarya</taxon>
        <taxon>Ascomycota</taxon>
        <taxon>Pezizomycotina</taxon>
        <taxon>Sordariomycetes</taxon>
        <taxon>Hypocreomycetidae</taxon>
        <taxon>Hypocreales</taxon>
        <taxon>Ophiocordycipitaceae</taxon>
        <taxon>Hirsutella</taxon>
    </lineage>
</organism>
<evidence type="ECO:0000313" key="2">
    <source>
        <dbReference type="EMBL" id="KAH0964745.1"/>
    </source>
</evidence>
<name>A0A9P8SKH1_9HYPO</name>
<sequence>MAKKLASYGCVQSSYNLETRLLDRGRGDKGEQQQQQKQPLSEDDIVTACQAANVELENVVKQTLDWAARDAAAELGSHDELVAPRRLYYQVVLS</sequence>
<dbReference type="AlphaFoldDB" id="A0A9P8SKH1"/>
<reference evidence="2" key="1">
    <citation type="submission" date="2021-09" db="EMBL/GenBank/DDBJ databases">
        <title>A high-quality genome of the endoparasitic fungus Hirsutella rhossiliensis with a comparison of Hirsutella genomes reveals transposable elements contributing to genome size variation.</title>
        <authorList>
            <person name="Lin R."/>
            <person name="Jiao Y."/>
            <person name="Sun X."/>
            <person name="Ling J."/>
            <person name="Xie B."/>
            <person name="Cheng X."/>
        </authorList>
    </citation>
    <scope>NUCLEOTIDE SEQUENCE</scope>
    <source>
        <strain evidence="2">HR02</strain>
    </source>
</reference>
<dbReference type="RefSeq" id="XP_044722258.1">
    <property type="nucleotide sequence ID" value="XM_044863644.1"/>
</dbReference>
<evidence type="ECO:0000313" key="3">
    <source>
        <dbReference type="Proteomes" id="UP000824596"/>
    </source>
</evidence>